<evidence type="ECO:0000313" key="2">
    <source>
        <dbReference type="EMBL" id="KKM26954.1"/>
    </source>
</evidence>
<dbReference type="InterPro" id="IPR003615">
    <property type="entry name" value="HNH_nuc"/>
</dbReference>
<comment type="caution">
    <text evidence="2">The sequence shown here is derived from an EMBL/GenBank/DDBJ whole genome shotgun (WGS) entry which is preliminary data.</text>
</comment>
<dbReference type="InterPro" id="IPR010902">
    <property type="entry name" value="NUMOD4"/>
</dbReference>
<sequence length="178" mass="20311">MPMKKEIWKPVVGFEGLYEISNMGRVKSNHKYGRPAKNGILRLQENHKGYLRAHLSGYGKGYTIVVHRLVLEAFVSPQPSAIHEGNHKNGIKSDNRKDNLEWVTPKENNRHAVENGFWHPHKGEAHGMAKLKASDIPIIRACEGKETTGQVAKRYGVTSTAIYTIWKRINWKHIPEEK</sequence>
<dbReference type="AlphaFoldDB" id="A0A0F9J3D9"/>
<dbReference type="InterPro" id="IPR044925">
    <property type="entry name" value="His-Me_finger_sf"/>
</dbReference>
<protein>
    <recommendedName>
        <fullName evidence="1">HNH nuclease domain-containing protein</fullName>
    </recommendedName>
</protein>
<dbReference type="SUPFAM" id="SSF54060">
    <property type="entry name" value="His-Me finger endonucleases"/>
    <property type="match status" value="1"/>
</dbReference>
<organism evidence="2">
    <name type="scientific">marine sediment metagenome</name>
    <dbReference type="NCBI Taxonomy" id="412755"/>
    <lineage>
        <taxon>unclassified sequences</taxon>
        <taxon>metagenomes</taxon>
        <taxon>ecological metagenomes</taxon>
    </lineage>
</organism>
<name>A0A0F9J3D9_9ZZZZ</name>
<dbReference type="Pfam" id="PF13392">
    <property type="entry name" value="HNH_3"/>
    <property type="match status" value="1"/>
</dbReference>
<dbReference type="SMART" id="SM00507">
    <property type="entry name" value="HNHc"/>
    <property type="match status" value="1"/>
</dbReference>
<dbReference type="EMBL" id="LAZR01012413">
    <property type="protein sequence ID" value="KKM26954.1"/>
    <property type="molecule type" value="Genomic_DNA"/>
</dbReference>
<proteinExistence type="predicted"/>
<reference evidence="2" key="1">
    <citation type="journal article" date="2015" name="Nature">
        <title>Complex archaea that bridge the gap between prokaryotes and eukaryotes.</title>
        <authorList>
            <person name="Spang A."/>
            <person name="Saw J.H."/>
            <person name="Jorgensen S.L."/>
            <person name="Zaremba-Niedzwiedzka K."/>
            <person name="Martijn J."/>
            <person name="Lind A.E."/>
            <person name="van Eijk R."/>
            <person name="Schleper C."/>
            <person name="Guy L."/>
            <person name="Ettema T.J."/>
        </authorList>
    </citation>
    <scope>NUCLEOTIDE SEQUENCE</scope>
</reference>
<gene>
    <name evidence="2" type="ORF">LCGC14_1579590</name>
</gene>
<evidence type="ECO:0000259" key="1">
    <source>
        <dbReference type="SMART" id="SM00507"/>
    </source>
</evidence>
<feature type="domain" description="HNH nuclease" evidence="1">
    <location>
        <begin position="60"/>
        <end position="109"/>
    </location>
</feature>
<dbReference type="Pfam" id="PF07463">
    <property type="entry name" value="NUMOD4"/>
    <property type="match status" value="1"/>
</dbReference>
<accession>A0A0F9J3D9</accession>
<dbReference type="GO" id="GO:0016788">
    <property type="term" value="F:hydrolase activity, acting on ester bonds"/>
    <property type="evidence" value="ECO:0007669"/>
    <property type="project" value="InterPro"/>
</dbReference>
<dbReference type="Gene3D" id="3.90.75.20">
    <property type="match status" value="1"/>
</dbReference>